<accession>A0A2T8ICC2</accession>
<dbReference type="EMBL" id="CM008052">
    <property type="protein sequence ID" value="PVH35331.1"/>
    <property type="molecule type" value="Genomic_DNA"/>
</dbReference>
<dbReference type="AlphaFoldDB" id="A0A2T8ICC2"/>
<proteinExistence type="predicted"/>
<name>A0A2T8ICC2_9POAL</name>
<protein>
    <submittedName>
        <fullName evidence="1">Uncharacterized protein</fullName>
    </submittedName>
</protein>
<evidence type="ECO:0000313" key="1">
    <source>
        <dbReference type="EMBL" id="PVH35331.1"/>
    </source>
</evidence>
<sequence>MLEQASLAECSCLCKWYGRGLFPLFHHDKDRHPKKLMNYLACEFTYLLETFDPSFVKQILFYIRCK</sequence>
<organism evidence="1">
    <name type="scientific">Panicum hallii</name>
    <dbReference type="NCBI Taxonomy" id="206008"/>
    <lineage>
        <taxon>Eukaryota</taxon>
        <taxon>Viridiplantae</taxon>
        <taxon>Streptophyta</taxon>
        <taxon>Embryophyta</taxon>
        <taxon>Tracheophyta</taxon>
        <taxon>Spermatophyta</taxon>
        <taxon>Magnoliopsida</taxon>
        <taxon>Liliopsida</taxon>
        <taxon>Poales</taxon>
        <taxon>Poaceae</taxon>
        <taxon>PACMAD clade</taxon>
        <taxon>Panicoideae</taxon>
        <taxon>Panicodae</taxon>
        <taxon>Paniceae</taxon>
        <taxon>Panicinae</taxon>
        <taxon>Panicum</taxon>
        <taxon>Panicum sect. Panicum</taxon>
    </lineage>
</organism>
<dbReference type="Proteomes" id="UP000243499">
    <property type="component" value="Chromosome 7"/>
</dbReference>
<dbReference type="Gramene" id="PVH35331">
    <property type="protein sequence ID" value="PVH35331"/>
    <property type="gene ID" value="PAHAL_7G154000"/>
</dbReference>
<gene>
    <name evidence="1" type="ORF">PAHAL_7G154000</name>
</gene>
<reference evidence="1" key="1">
    <citation type="submission" date="2018-04" db="EMBL/GenBank/DDBJ databases">
        <title>WGS assembly of Panicum hallii.</title>
        <authorList>
            <person name="Lovell J."/>
            <person name="Jenkins J."/>
            <person name="Lowry D."/>
            <person name="Mamidi S."/>
            <person name="Sreedasyam A."/>
            <person name="Weng X."/>
            <person name="Barry K."/>
            <person name="Bonette J."/>
            <person name="Campitelli B."/>
            <person name="Daum C."/>
            <person name="Gordon S."/>
            <person name="Gould B."/>
            <person name="Lipzen A."/>
            <person name="Macqueen A."/>
            <person name="Palacio-Mejia J."/>
            <person name="Plott C."/>
            <person name="Shakirov E."/>
            <person name="Shu S."/>
            <person name="Yoshinaga Y."/>
            <person name="Zane M."/>
            <person name="Rokhsar D."/>
            <person name="Grimwood J."/>
            <person name="Schmutz J."/>
            <person name="Juenger T."/>
        </authorList>
    </citation>
    <scope>NUCLEOTIDE SEQUENCE [LARGE SCALE GENOMIC DNA]</scope>
    <source>
        <strain evidence="1">FIL2</strain>
    </source>
</reference>